<keyword evidence="4" id="KW-0552">Olfaction</keyword>
<dbReference type="Proteomes" id="UP001162162">
    <property type="component" value="Unassembled WGS sequence"/>
</dbReference>
<protein>
    <submittedName>
        <fullName evidence="9">Uncharacterized protein</fullName>
    </submittedName>
</protein>
<evidence type="ECO:0000256" key="5">
    <source>
        <dbReference type="ARBA" id="ARBA00022989"/>
    </source>
</evidence>
<evidence type="ECO:0000256" key="8">
    <source>
        <dbReference type="ARBA" id="ARBA00023224"/>
    </source>
</evidence>
<evidence type="ECO:0000256" key="1">
    <source>
        <dbReference type="ARBA" id="ARBA00004141"/>
    </source>
</evidence>
<keyword evidence="2" id="KW-0716">Sensory transduction</keyword>
<keyword evidence="3" id="KW-0812">Transmembrane</keyword>
<feature type="non-terminal residue" evidence="9">
    <location>
        <position position="86"/>
    </location>
</feature>
<keyword evidence="6" id="KW-0472">Membrane</keyword>
<accession>A0AAV8YHH7</accession>
<evidence type="ECO:0000256" key="6">
    <source>
        <dbReference type="ARBA" id="ARBA00023136"/>
    </source>
</evidence>
<name>A0AAV8YHH7_9CUCU</name>
<sequence length="86" mass="9568">ESVRQSLKSITYTINGLLQYIICYCIPAQIISNQADEVATSAYFSKWYERPTKLAKTAVLMIIANGQIPATIIACGFMKINMESCL</sequence>
<dbReference type="GO" id="GO:0016020">
    <property type="term" value="C:membrane"/>
    <property type="evidence" value="ECO:0007669"/>
    <property type="project" value="UniProtKB-SubCell"/>
</dbReference>
<dbReference type="EMBL" id="JAPWTK010000101">
    <property type="protein sequence ID" value="KAJ8950424.1"/>
    <property type="molecule type" value="Genomic_DNA"/>
</dbReference>
<evidence type="ECO:0000313" key="10">
    <source>
        <dbReference type="Proteomes" id="UP001162162"/>
    </source>
</evidence>
<evidence type="ECO:0000313" key="9">
    <source>
        <dbReference type="EMBL" id="KAJ8950424.1"/>
    </source>
</evidence>
<gene>
    <name evidence="9" type="ORF">NQ318_003700</name>
</gene>
<dbReference type="AlphaFoldDB" id="A0AAV8YHH7"/>
<dbReference type="GO" id="GO:0007165">
    <property type="term" value="P:signal transduction"/>
    <property type="evidence" value="ECO:0007669"/>
    <property type="project" value="UniProtKB-KW"/>
</dbReference>
<evidence type="ECO:0000256" key="4">
    <source>
        <dbReference type="ARBA" id="ARBA00022725"/>
    </source>
</evidence>
<reference evidence="9" key="1">
    <citation type="journal article" date="2023" name="Insect Mol. Biol.">
        <title>Genome sequencing provides insights into the evolution of gene families encoding plant cell wall-degrading enzymes in longhorned beetles.</title>
        <authorList>
            <person name="Shin N.R."/>
            <person name="Okamura Y."/>
            <person name="Kirsch R."/>
            <person name="Pauchet Y."/>
        </authorList>
    </citation>
    <scope>NUCLEOTIDE SEQUENCE</scope>
    <source>
        <strain evidence="9">AMC_N1</strain>
    </source>
</reference>
<feature type="non-terminal residue" evidence="9">
    <location>
        <position position="1"/>
    </location>
</feature>
<keyword evidence="7" id="KW-0675">Receptor</keyword>
<comment type="caution">
    <text evidence="9">The sequence shown here is derived from an EMBL/GenBank/DDBJ whole genome shotgun (WGS) entry which is preliminary data.</text>
</comment>
<keyword evidence="10" id="KW-1185">Reference proteome</keyword>
<comment type="subcellular location">
    <subcellularLocation>
        <location evidence="1">Membrane</location>
        <topology evidence="1">Multi-pass membrane protein</topology>
    </subcellularLocation>
</comment>
<evidence type="ECO:0000256" key="7">
    <source>
        <dbReference type="ARBA" id="ARBA00023170"/>
    </source>
</evidence>
<dbReference type="GO" id="GO:0004984">
    <property type="term" value="F:olfactory receptor activity"/>
    <property type="evidence" value="ECO:0007669"/>
    <property type="project" value="InterPro"/>
</dbReference>
<proteinExistence type="predicted"/>
<dbReference type="InterPro" id="IPR004117">
    <property type="entry name" value="7tm6_olfct_rcpt"/>
</dbReference>
<evidence type="ECO:0000256" key="3">
    <source>
        <dbReference type="ARBA" id="ARBA00022692"/>
    </source>
</evidence>
<evidence type="ECO:0000256" key="2">
    <source>
        <dbReference type="ARBA" id="ARBA00022606"/>
    </source>
</evidence>
<keyword evidence="5" id="KW-1133">Transmembrane helix</keyword>
<organism evidence="9 10">
    <name type="scientific">Aromia moschata</name>
    <dbReference type="NCBI Taxonomy" id="1265417"/>
    <lineage>
        <taxon>Eukaryota</taxon>
        <taxon>Metazoa</taxon>
        <taxon>Ecdysozoa</taxon>
        <taxon>Arthropoda</taxon>
        <taxon>Hexapoda</taxon>
        <taxon>Insecta</taxon>
        <taxon>Pterygota</taxon>
        <taxon>Neoptera</taxon>
        <taxon>Endopterygota</taxon>
        <taxon>Coleoptera</taxon>
        <taxon>Polyphaga</taxon>
        <taxon>Cucujiformia</taxon>
        <taxon>Chrysomeloidea</taxon>
        <taxon>Cerambycidae</taxon>
        <taxon>Cerambycinae</taxon>
        <taxon>Callichromatini</taxon>
        <taxon>Aromia</taxon>
    </lineage>
</organism>
<dbReference type="GO" id="GO:0005549">
    <property type="term" value="F:odorant binding"/>
    <property type="evidence" value="ECO:0007669"/>
    <property type="project" value="InterPro"/>
</dbReference>
<dbReference type="Pfam" id="PF02949">
    <property type="entry name" value="7tm_6"/>
    <property type="match status" value="1"/>
</dbReference>
<keyword evidence="8" id="KW-0807">Transducer</keyword>